<dbReference type="InterPro" id="IPR049163">
    <property type="entry name" value="Pif1-like_2B_dom"/>
</dbReference>
<reference evidence="4" key="1">
    <citation type="submission" date="2022-10" db="EMBL/GenBank/DDBJ databases">
        <title>Genome assembly of Pristionchus species.</title>
        <authorList>
            <person name="Yoshida K."/>
            <person name="Sommer R.J."/>
        </authorList>
    </citation>
    <scope>NUCLEOTIDE SEQUENCE [LARGE SCALE GENOMIC DNA]</scope>
    <source>
        <strain evidence="4">RS5460</strain>
    </source>
</reference>
<protein>
    <recommendedName>
        <fullName evidence="2">DNA helicase Pif1-like 2B domain-containing protein</fullName>
    </recommendedName>
</protein>
<evidence type="ECO:0000259" key="2">
    <source>
        <dbReference type="Pfam" id="PF21530"/>
    </source>
</evidence>
<proteinExistence type="predicted"/>
<keyword evidence="4" id="KW-1185">Reference proteome</keyword>
<accession>A0AAN5D138</accession>
<feature type="non-terminal residue" evidence="3">
    <location>
        <position position="1"/>
    </location>
</feature>
<feature type="domain" description="DNA helicase Pif1-like 2B" evidence="2">
    <location>
        <begin position="40"/>
        <end position="66"/>
    </location>
</feature>
<evidence type="ECO:0000313" key="4">
    <source>
        <dbReference type="Proteomes" id="UP001328107"/>
    </source>
</evidence>
<gene>
    <name evidence="3" type="ORF">PMAYCL1PPCAC_23917</name>
</gene>
<dbReference type="EMBL" id="BTRK01000005">
    <property type="protein sequence ID" value="GMR53722.1"/>
    <property type="molecule type" value="Genomic_DNA"/>
</dbReference>
<name>A0AAN5D138_9BILA</name>
<evidence type="ECO:0000313" key="3">
    <source>
        <dbReference type="EMBL" id="GMR53722.1"/>
    </source>
</evidence>
<dbReference type="Pfam" id="PF21530">
    <property type="entry name" value="Pif1_2B_dom"/>
    <property type="match status" value="1"/>
</dbReference>
<evidence type="ECO:0000256" key="1">
    <source>
        <dbReference type="SAM" id="MobiDB-lite"/>
    </source>
</evidence>
<dbReference type="Proteomes" id="UP001328107">
    <property type="component" value="Unassembled WGS sequence"/>
</dbReference>
<feature type="region of interest" description="Disordered" evidence="1">
    <location>
        <begin position="246"/>
        <end position="279"/>
    </location>
</feature>
<dbReference type="AlphaFoldDB" id="A0AAN5D138"/>
<organism evidence="3 4">
    <name type="scientific">Pristionchus mayeri</name>
    <dbReference type="NCBI Taxonomy" id="1317129"/>
    <lineage>
        <taxon>Eukaryota</taxon>
        <taxon>Metazoa</taxon>
        <taxon>Ecdysozoa</taxon>
        <taxon>Nematoda</taxon>
        <taxon>Chromadorea</taxon>
        <taxon>Rhabditida</taxon>
        <taxon>Rhabditina</taxon>
        <taxon>Diplogasteromorpha</taxon>
        <taxon>Diplogasteroidea</taxon>
        <taxon>Neodiplogasteridae</taxon>
        <taxon>Pristionchus</taxon>
    </lineage>
</organism>
<comment type="caution">
    <text evidence="3">The sequence shown here is derived from an EMBL/GenBank/DDBJ whole genome shotgun (WGS) entry which is preliminary data.</text>
</comment>
<sequence>YSPDATPSLALMPYNVKKIVLKRSGSNTEVYTKNGTLPPKVGARVILLRNICVSKGLCNGSRLRIVARNDHFVTCELLTTEFANKIKRSGSNTEKDDNDGTLPPKAKKFLHDGFSFIYSADAFPGFNSILPSSGLNTPVFTISGTNQHPVDPLFSQLCTHRMQSIAWYRERFEKVIAAMDCCEASDVFITMQSNASNMQEFPVKELLDDIVKKEVLGPLIACYYSIEMCEEIHRMHVALKLKNTPDEANTNDKPSCLPGDMPSFESESSPWEKFIQSPD</sequence>